<evidence type="ECO:0000313" key="3">
    <source>
        <dbReference type="Proteomes" id="UP000228767"/>
    </source>
</evidence>
<protein>
    <submittedName>
        <fullName evidence="2">Uncharacterized protein</fullName>
    </submittedName>
</protein>
<dbReference type="Proteomes" id="UP000228767">
    <property type="component" value="Unassembled WGS sequence"/>
</dbReference>
<feature type="compositionally biased region" description="Polar residues" evidence="1">
    <location>
        <begin position="118"/>
        <end position="133"/>
    </location>
</feature>
<reference evidence="2 3" key="1">
    <citation type="submission" date="2017-09" db="EMBL/GenBank/DDBJ databases">
        <title>Depth-based differentiation of microbial function through sediment-hosted aquifers and enrichment of novel symbionts in the deep terrestrial subsurface.</title>
        <authorList>
            <person name="Probst A.J."/>
            <person name="Ladd B."/>
            <person name="Jarett J.K."/>
            <person name="Geller-Mcgrath D.E."/>
            <person name="Sieber C.M."/>
            <person name="Emerson J.B."/>
            <person name="Anantharaman K."/>
            <person name="Thomas B.C."/>
            <person name="Malmstrom R."/>
            <person name="Stieglmeier M."/>
            <person name="Klingl A."/>
            <person name="Woyke T."/>
            <person name="Ryan C.M."/>
            <person name="Banfield J.F."/>
        </authorList>
    </citation>
    <scope>NUCLEOTIDE SEQUENCE [LARGE SCALE GENOMIC DNA]</scope>
    <source>
        <strain evidence="2">CG10_big_fil_rev_8_21_14_0_10_51_16</strain>
    </source>
</reference>
<accession>A0A2H0RDJ5</accession>
<dbReference type="AlphaFoldDB" id="A0A2H0RDJ5"/>
<evidence type="ECO:0000256" key="1">
    <source>
        <dbReference type="SAM" id="MobiDB-lite"/>
    </source>
</evidence>
<feature type="compositionally biased region" description="Basic and acidic residues" evidence="1">
    <location>
        <begin position="158"/>
        <end position="176"/>
    </location>
</feature>
<organism evidence="2 3">
    <name type="scientific">Candidatus Vogelbacteria bacterium CG10_big_fil_rev_8_21_14_0_10_51_16</name>
    <dbReference type="NCBI Taxonomy" id="1975045"/>
    <lineage>
        <taxon>Bacteria</taxon>
        <taxon>Candidatus Vogeliibacteriota</taxon>
    </lineage>
</organism>
<name>A0A2H0RDJ5_9BACT</name>
<gene>
    <name evidence="2" type="ORF">COV10_03845</name>
</gene>
<comment type="caution">
    <text evidence="2">The sequence shown here is derived from an EMBL/GenBank/DDBJ whole genome shotgun (WGS) entry which is preliminary data.</text>
</comment>
<proteinExistence type="predicted"/>
<evidence type="ECO:0000313" key="2">
    <source>
        <dbReference type="EMBL" id="PIR44609.1"/>
    </source>
</evidence>
<sequence>MNEDSKYQKIYTSLPTRLQAAILGADTTSAIETIHRKHKLHIDQMEPLENLTLDVLYGMVRPDEYVRKVGEALGVEEHEAASIAVDMNALVFQPVRAELMGLGSGAGGPAAPDDNDPQTILSEIQNPTPTPLSGQWRRGGQESGIWNLESEDTAPSTEEAKVEVEDTQKGQAKEVEVADQAPASILEEKSGRGARGVPGEDPYLETLE</sequence>
<dbReference type="EMBL" id="PCYI01000025">
    <property type="protein sequence ID" value="PIR44609.1"/>
    <property type="molecule type" value="Genomic_DNA"/>
</dbReference>
<feature type="region of interest" description="Disordered" evidence="1">
    <location>
        <begin position="103"/>
        <end position="208"/>
    </location>
</feature>